<keyword evidence="2" id="KW-0472">Membrane</keyword>
<dbReference type="AlphaFoldDB" id="A0AAF0BT25"/>
<dbReference type="EMBL" id="CP116942">
    <property type="protein sequence ID" value="WCO66217.1"/>
    <property type="molecule type" value="Genomic_DNA"/>
</dbReference>
<keyword evidence="2" id="KW-0812">Transmembrane</keyword>
<feature type="domain" description="Oxidoreductase molybdopterin-binding" evidence="3">
    <location>
        <begin position="289"/>
        <end position="422"/>
    </location>
</feature>
<dbReference type="RefSeq" id="WP_272735741.1">
    <property type="nucleotide sequence ID" value="NZ_CP116942.1"/>
</dbReference>
<feature type="transmembrane region" description="Helical" evidence="2">
    <location>
        <begin position="88"/>
        <end position="109"/>
    </location>
</feature>
<dbReference type="SUPFAM" id="SSF56524">
    <property type="entry name" value="Oxidoreductase molybdopterin-binding domain"/>
    <property type="match status" value="1"/>
</dbReference>
<dbReference type="InterPro" id="IPR000572">
    <property type="entry name" value="OxRdtase_Mopterin-bd_dom"/>
</dbReference>
<proteinExistence type="predicted"/>
<feature type="region of interest" description="Disordered" evidence="1">
    <location>
        <begin position="159"/>
        <end position="221"/>
    </location>
</feature>
<feature type="transmembrane region" description="Helical" evidence="2">
    <location>
        <begin position="228"/>
        <end position="251"/>
    </location>
</feature>
<dbReference type="InterPro" id="IPR036374">
    <property type="entry name" value="OxRdtase_Mopterin-bd_sf"/>
</dbReference>
<evidence type="ECO:0000313" key="4">
    <source>
        <dbReference type="EMBL" id="WCO66217.1"/>
    </source>
</evidence>
<evidence type="ECO:0000259" key="3">
    <source>
        <dbReference type="Pfam" id="PF00174"/>
    </source>
</evidence>
<evidence type="ECO:0000256" key="2">
    <source>
        <dbReference type="SAM" id="Phobius"/>
    </source>
</evidence>
<feature type="transmembrane region" description="Helical" evidence="2">
    <location>
        <begin position="42"/>
        <end position="67"/>
    </location>
</feature>
<feature type="transmembrane region" description="Helical" evidence="2">
    <location>
        <begin position="121"/>
        <end position="139"/>
    </location>
</feature>
<keyword evidence="5" id="KW-1185">Reference proteome</keyword>
<evidence type="ECO:0000256" key="1">
    <source>
        <dbReference type="SAM" id="MobiDB-lite"/>
    </source>
</evidence>
<feature type="compositionally biased region" description="Low complexity" evidence="1">
    <location>
        <begin position="166"/>
        <end position="176"/>
    </location>
</feature>
<dbReference type="CDD" id="cd00321">
    <property type="entry name" value="SO_family_Moco"/>
    <property type="match status" value="1"/>
</dbReference>
<name>A0AAF0BT25_9ACTN</name>
<reference evidence="4" key="1">
    <citation type="submission" date="2023-01" db="EMBL/GenBank/DDBJ databases">
        <title>The diversity of Class Acidimicrobiia in South China Sea sediment environments and the proposal of Iamia marina sp. nov., a novel species of the genus Iamia.</title>
        <authorList>
            <person name="He Y."/>
            <person name="Tian X."/>
        </authorList>
    </citation>
    <scope>NUCLEOTIDE SEQUENCE</scope>
    <source>
        <strain evidence="4">DSM 19957</strain>
    </source>
</reference>
<organism evidence="4 5">
    <name type="scientific">Iamia majanohamensis</name>
    <dbReference type="NCBI Taxonomy" id="467976"/>
    <lineage>
        <taxon>Bacteria</taxon>
        <taxon>Bacillati</taxon>
        <taxon>Actinomycetota</taxon>
        <taxon>Acidimicrobiia</taxon>
        <taxon>Acidimicrobiales</taxon>
        <taxon>Iamiaceae</taxon>
        <taxon>Iamia</taxon>
    </lineage>
</organism>
<keyword evidence="2" id="KW-1133">Transmembrane helix</keyword>
<dbReference type="PANTHER" id="PTHR43032:SF2">
    <property type="entry name" value="BLL0505 PROTEIN"/>
    <property type="match status" value="1"/>
</dbReference>
<dbReference type="Proteomes" id="UP001216390">
    <property type="component" value="Chromosome"/>
</dbReference>
<gene>
    <name evidence="4" type="ORF">PO878_17075</name>
</gene>
<evidence type="ECO:0000313" key="5">
    <source>
        <dbReference type="Proteomes" id="UP001216390"/>
    </source>
</evidence>
<accession>A0AAF0BT25</accession>
<dbReference type="KEGG" id="ima:PO878_17075"/>
<dbReference type="Pfam" id="PF00174">
    <property type="entry name" value="Oxidored_molyb"/>
    <property type="match status" value="1"/>
</dbReference>
<dbReference type="Gene3D" id="3.90.420.10">
    <property type="entry name" value="Oxidoreductase, molybdopterin-binding domain"/>
    <property type="match status" value="1"/>
</dbReference>
<sequence>MAAGLGVALGVCFTVCFATGMLSHLIQEPPSWFLWPTRPVGLYRVTQGLHVATGLGLIPILLAKLWVVYPKLFRFPPATSVGDAVSRLGDALLVGGGLFLVFSGTANLARWRPWGFGFTAGHYWTALLAYGALLVHVAHKGATTRQELRGPLRAVAARLRPGRPSADGGAAGADAPEVADEATGADASHGDAVAPATGEDSPAPTATDEHAPVPTDARGPHALTRRGFLGAVALASTAITVTTVGQTAPWFRRLNLLGPRRSDVGPQGVPVNTTAAGAGVEEAVTSDAALADYRLTVTGAVDRELELTLDDLRAMPQHSEDLPIACVEGWSADARWTGVRVRDLLERAGAPDGAEVTVVSLQDPSLYASSELNRLQAADDKTLLALRLHDEPLHPDHGRPVRLIGANRPGVQQTKWVTRLEVR</sequence>
<protein>
    <submittedName>
        <fullName evidence="4">Molybdopterin-dependent oxidoreductase</fullName>
    </submittedName>
</protein>
<dbReference type="PANTHER" id="PTHR43032">
    <property type="entry name" value="PROTEIN-METHIONINE-SULFOXIDE REDUCTASE"/>
    <property type="match status" value="1"/>
</dbReference>